<dbReference type="Proteomes" id="UP000198371">
    <property type="component" value="Chromosome 1"/>
</dbReference>
<evidence type="ECO:0000256" key="1">
    <source>
        <dbReference type="SAM" id="SignalP"/>
    </source>
</evidence>
<evidence type="ECO:0000313" key="2">
    <source>
        <dbReference type="EMBL" id="ASK56612.1"/>
    </source>
</evidence>
<dbReference type="RefSeq" id="WP_089072206.1">
    <property type="nucleotide sequence ID" value="NZ_CP022353.1"/>
</dbReference>
<dbReference type="EMBL" id="CP022353">
    <property type="protein sequence ID" value="ASK56612.1"/>
    <property type="molecule type" value="Genomic_DNA"/>
</dbReference>
<accession>A0AAU8WK97</accession>
<reference evidence="2 3" key="2">
    <citation type="submission" date="2017-06" db="EMBL/GenBank/DDBJ databases">
        <title>Complete genome sequence of Vibrio sp. 2521-89, a close relative of Vibrio cholerae isolated from lake water in New Mexico, USA.</title>
        <authorList>
            <person name="Liang K."/>
            <person name="Orata F.D."/>
            <person name="Winkjer N.S."/>
            <person name="Tarr C.L."/>
            <person name="Boucher Y."/>
        </authorList>
    </citation>
    <scope>NUCLEOTIDE SEQUENCE [LARGE SCALE GENOMIC DNA]</scope>
    <source>
        <strain evidence="2 3">2521-89</strain>
    </source>
</reference>
<keyword evidence="3" id="KW-1185">Reference proteome</keyword>
<dbReference type="KEGG" id="vti:CEQ48_18415"/>
<dbReference type="AlphaFoldDB" id="A0AAU8WK97"/>
<name>A0AAU8WK97_9VIBR</name>
<reference evidence="3" key="1">
    <citation type="journal article" date="2017" name="Genome Announc.">
        <title>Complete Genome Sequence of Vibrio sp. Strain 2521-89, a Close Relative of Vibrio cholerae Isolated from Lake Water in New Mexico, USA.</title>
        <authorList>
            <person name="Liang K."/>
            <person name="Orata F.D."/>
            <person name="Winkjer N.S."/>
            <person name="Rowe L.A."/>
            <person name="Tarr C.L."/>
            <person name="Boucher Y."/>
        </authorList>
    </citation>
    <scope>NUCLEOTIDE SEQUENCE [LARGE SCALE GENOMIC DNA]</scope>
    <source>
        <strain evidence="3">2521-89</strain>
    </source>
</reference>
<protein>
    <submittedName>
        <fullName evidence="2">Pilus assembly protein FlpD</fullName>
    </submittedName>
</protein>
<sequence>MKFSQKILLGLAAIGMSGCQTADQPHSTYQQSLSFETHTQHLQSDLNQWLAPLKKREEQGTLQLILRGGQLNQQQIKALEHQLFVDLLLPVELDYQSGNSEHIRGDMKVVLTPETCRFSPQTQSVSTQRCQLMRNHYFSTVQPQTWLQGEQYQEESSALATGAVQRLFDNQLKSAEKQPVTGEQ</sequence>
<dbReference type="PROSITE" id="PS51257">
    <property type="entry name" value="PROKAR_LIPOPROTEIN"/>
    <property type="match status" value="1"/>
</dbReference>
<feature type="signal peptide" evidence="1">
    <location>
        <begin position="1"/>
        <end position="22"/>
    </location>
</feature>
<keyword evidence="1" id="KW-0732">Signal</keyword>
<evidence type="ECO:0000313" key="3">
    <source>
        <dbReference type="Proteomes" id="UP000198371"/>
    </source>
</evidence>
<feature type="chain" id="PRO_5043571861" evidence="1">
    <location>
        <begin position="23"/>
        <end position="184"/>
    </location>
</feature>
<organism evidence="2 3">
    <name type="scientific">Vibrio tarriae</name>
    <dbReference type="NCBI Taxonomy" id="2014742"/>
    <lineage>
        <taxon>Bacteria</taxon>
        <taxon>Pseudomonadati</taxon>
        <taxon>Pseudomonadota</taxon>
        <taxon>Gammaproteobacteria</taxon>
        <taxon>Vibrionales</taxon>
        <taxon>Vibrionaceae</taxon>
        <taxon>Vibrio</taxon>
    </lineage>
</organism>
<proteinExistence type="predicted"/>
<gene>
    <name evidence="2" type="ORF">CEQ48_18415</name>
</gene>